<accession>A0A1G2IFL3</accession>
<proteinExistence type="predicted"/>
<feature type="transmembrane region" description="Helical" evidence="1">
    <location>
        <begin position="28"/>
        <end position="48"/>
    </location>
</feature>
<keyword evidence="1" id="KW-1133">Transmembrane helix</keyword>
<comment type="caution">
    <text evidence="2">The sequence shown here is derived from an EMBL/GenBank/DDBJ whole genome shotgun (WGS) entry which is preliminary data.</text>
</comment>
<evidence type="ECO:0008006" key="4">
    <source>
        <dbReference type="Google" id="ProtNLM"/>
    </source>
</evidence>
<evidence type="ECO:0000313" key="2">
    <source>
        <dbReference type="EMBL" id="OGZ73494.1"/>
    </source>
</evidence>
<dbReference type="Proteomes" id="UP000176774">
    <property type="component" value="Unassembled WGS sequence"/>
</dbReference>
<gene>
    <name evidence="2" type="ORF">A2908_02190</name>
</gene>
<protein>
    <recommendedName>
        <fullName evidence="4">Lycopene cyclase domain-containing protein</fullName>
    </recommendedName>
</protein>
<evidence type="ECO:0000313" key="3">
    <source>
        <dbReference type="Proteomes" id="UP000176774"/>
    </source>
</evidence>
<keyword evidence="1" id="KW-0812">Transmembrane</keyword>
<dbReference type="STRING" id="1802214.A2908_02190"/>
<feature type="transmembrane region" description="Helical" evidence="1">
    <location>
        <begin position="5"/>
        <end position="22"/>
    </location>
</feature>
<evidence type="ECO:0000256" key="1">
    <source>
        <dbReference type="SAM" id="Phobius"/>
    </source>
</evidence>
<organism evidence="2 3">
    <name type="scientific">Candidatus Staskawiczbacteria bacterium RIFCSPLOWO2_01_FULL_38_12b</name>
    <dbReference type="NCBI Taxonomy" id="1802214"/>
    <lineage>
        <taxon>Bacteria</taxon>
        <taxon>Candidatus Staskawicziibacteriota</taxon>
    </lineage>
</organism>
<feature type="transmembrane region" description="Helical" evidence="1">
    <location>
        <begin position="60"/>
        <end position="79"/>
    </location>
</feature>
<name>A0A1G2IFL3_9BACT</name>
<sequence>MDIVLILFLISAVWAFYLWIKYNKDKTVFWFLLINIFLVIKHIVWEYVKNYIPPETRIVCDMGFIILNLFFVALFLWILCRDFIVKERTTGG</sequence>
<dbReference type="EMBL" id="MHPA01000011">
    <property type="protein sequence ID" value="OGZ73494.1"/>
    <property type="molecule type" value="Genomic_DNA"/>
</dbReference>
<dbReference type="AlphaFoldDB" id="A0A1G2IFL3"/>
<reference evidence="2 3" key="1">
    <citation type="journal article" date="2016" name="Nat. Commun.">
        <title>Thousands of microbial genomes shed light on interconnected biogeochemical processes in an aquifer system.</title>
        <authorList>
            <person name="Anantharaman K."/>
            <person name="Brown C.T."/>
            <person name="Hug L.A."/>
            <person name="Sharon I."/>
            <person name="Castelle C.J."/>
            <person name="Probst A.J."/>
            <person name="Thomas B.C."/>
            <person name="Singh A."/>
            <person name="Wilkins M.J."/>
            <person name="Karaoz U."/>
            <person name="Brodie E.L."/>
            <person name="Williams K.H."/>
            <person name="Hubbard S.S."/>
            <person name="Banfield J.F."/>
        </authorList>
    </citation>
    <scope>NUCLEOTIDE SEQUENCE [LARGE SCALE GENOMIC DNA]</scope>
</reference>
<keyword evidence="1" id="KW-0472">Membrane</keyword>